<dbReference type="OrthoDB" id="4036325at2759"/>
<evidence type="ECO:0000313" key="3">
    <source>
        <dbReference type="Proteomes" id="UP000301737"/>
    </source>
</evidence>
<proteinExistence type="predicted"/>
<feature type="compositionally biased region" description="Low complexity" evidence="1">
    <location>
        <begin position="296"/>
        <end position="309"/>
    </location>
</feature>
<feature type="region of interest" description="Disordered" evidence="1">
    <location>
        <begin position="110"/>
        <end position="347"/>
    </location>
</feature>
<dbReference type="AlphaFoldDB" id="A0A4C2ECQ6"/>
<comment type="caution">
    <text evidence="2">The sequence shown here is derived from an EMBL/GenBank/DDBJ whole genome shotgun (WGS) entry which is preliminary data.</text>
</comment>
<feature type="compositionally biased region" description="Basic and acidic residues" evidence="1">
    <location>
        <begin position="179"/>
        <end position="213"/>
    </location>
</feature>
<name>A0A4C2ECQ6_9SACH</name>
<gene>
    <name evidence="2" type="ORF">ZYGM_001984</name>
</gene>
<accession>A0A4C2ECQ6</accession>
<organism evidence="2 3">
    <name type="scientific">Zygosaccharomyces mellis</name>
    <dbReference type="NCBI Taxonomy" id="42258"/>
    <lineage>
        <taxon>Eukaryota</taxon>
        <taxon>Fungi</taxon>
        <taxon>Dikarya</taxon>
        <taxon>Ascomycota</taxon>
        <taxon>Saccharomycotina</taxon>
        <taxon>Saccharomycetes</taxon>
        <taxon>Saccharomycetales</taxon>
        <taxon>Saccharomycetaceae</taxon>
        <taxon>Zygosaccharomyces</taxon>
    </lineage>
</organism>
<feature type="compositionally biased region" description="Basic residues" evidence="1">
    <location>
        <begin position="325"/>
        <end position="335"/>
    </location>
</feature>
<feature type="compositionally biased region" description="Acidic residues" evidence="1">
    <location>
        <begin position="222"/>
        <end position="231"/>
    </location>
</feature>
<feature type="compositionally biased region" description="Basic and acidic residues" evidence="1">
    <location>
        <begin position="273"/>
        <end position="282"/>
    </location>
</feature>
<dbReference type="EMBL" id="BIMX01000020">
    <property type="protein sequence ID" value="GCF00640.1"/>
    <property type="molecule type" value="Genomic_DNA"/>
</dbReference>
<sequence length="347" mass="40000">MEEAIEFINERLFTEEKPVLFTDLIHKFRIGPSRAKKTMHAYYECNKTLKYNCVIVCCYKDRIKIVHDVNHVDSQESLVDCFIYAFNPMEEFIPVNLAIDQREYLSIQNPHKPVVPEHRPKTVEEKPTSKETAMPSVRSKTVPQTTKDEKSKPVPPKKQQQPVKSKDNMLKSTALLAKMKADRENKENQRQKELAQRREREAQEDRSKNDAQMKELNQMFVEDSDENDESNASDGNQRQESERPTSTVEPNELEEILDSTAEESLLKQSQSQEEPHRLKQEPQDTSYVDEDGYIVTNRSANSSATSTPAHSRKRAGTSAQVSHQQSKKPAQRKKTQGTLESFFKKSK</sequence>
<feature type="compositionally biased region" description="Basic and acidic residues" evidence="1">
    <location>
        <begin position="114"/>
        <end position="129"/>
    </location>
</feature>
<dbReference type="Proteomes" id="UP000301737">
    <property type="component" value="Unassembled WGS sequence"/>
</dbReference>
<feature type="compositionally biased region" description="Acidic residues" evidence="1">
    <location>
        <begin position="251"/>
        <end position="261"/>
    </location>
</feature>
<protein>
    <recommendedName>
        <fullName evidence="4">DNA polymerase delta subunit 3</fullName>
    </recommendedName>
</protein>
<evidence type="ECO:0008006" key="4">
    <source>
        <dbReference type="Google" id="ProtNLM"/>
    </source>
</evidence>
<evidence type="ECO:0000313" key="2">
    <source>
        <dbReference type="EMBL" id="GCF00640.1"/>
    </source>
</evidence>
<evidence type="ECO:0000256" key="1">
    <source>
        <dbReference type="SAM" id="MobiDB-lite"/>
    </source>
</evidence>
<keyword evidence="3" id="KW-1185">Reference proteome</keyword>
<reference evidence="2 3" key="1">
    <citation type="submission" date="2019-01" db="EMBL/GenBank/DDBJ databases">
        <title>Draft Genome Sequencing of Zygosaccharomyces mellis Ca-7.</title>
        <authorList>
            <person name="Shiwa Y."/>
            <person name="Kanesaki Y."/>
            <person name="Ishige T."/>
            <person name="Mura K."/>
            <person name="Hori T."/>
            <person name="Tamura T."/>
        </authorList>
    </citation>
    <scope>NUCLEOTIDE SEQUENCE [LARGE SCALE GENOMIC DNA]</scope>
    <source>
        <strain evidence="2 3">Ca-7</strain>
    </source>
</reference>